<accession>W0TCE5</accession>
<dbReference type="GeneID" id="34716433"/>
<dbReference type="GO" id="GO:0008270">
    <property type="term" value="F:zinc ion binding"/>
    <property type="evidence" value="ECO:0007669"/>
    <property type="project" value="InterPro"/>
</dbReference>
<dbReference type="InterPro" id="IPR036864">
    <property type="entry name" value="Zn2-C6_fun-type_DNA-bd_sf"/>
</dbReference>
<evidence type="ECO:0000313" key="9">
    <source>
        <dbReference type="Proteomes" id="UP000065495"/>
    </source>
</evidence>
<evidence type="ECO:0000256" key="2">
    <source>
        <dbReference type="ARBA" id="ARBA00023015"/>
    </source>
</evidence>
<feature type="region of interest" description="Disordered" evidence="6">
    <location>
        <begin position="130"/>
        <end position="161"/>
    </location>
</feature>
<dbReference type="OrthoDB" id="4454541at2759"/>
<dbReference type="PANTHER" id="PTHR31845:SF10">
    <property type="entry name" value="ZN(II)2CYS6 TRANSCRIPTION FACTOR (EUROFUNG)"/>
    <property type="match status" value="1"/>
</dbReference>
<keyword evidence="2" id="KW-0805">Transcription regulation</keyword>
<dbReference type="KEGG" id="kmx:KLMA_40447"/>
<feature type="region of interest" description="Disordered" evidence="6">
    <location>
        <begin position="1"/>
        <end position="37"/>
    </location>
</feature>
<evidence type="ECO:0000256" key="4">
    <source>
        <dbReference type="ARBA" id="ARBA00023163"/>
    </source>
</evidence>
<evidence type="ECO:0000256" key="6">
    <source>
        <dbReference type="SAM" id="MobiDB-lite"/>
    </source>
</evidence>
<keyword evidence="4" id="KW-0804">Transcription</keyword>
<evidence type="ECO:0000256" key="3">
    <source>
        <dbReference type="ARBA" id="ARBA00023125"/>
    </source>
</evidence>
<dbReference type="CDD" id="cd00067">
    <property type="entry name" value="GAL4"/>
    <property type="match status" value="1"/>
</dbReference>
<evidence type="ECO:0000256" key="5">
    <source>
        <dbReference type="ARBA" id="ARBA00023242"/>
    </source>
</evidence>
<dbReference type="Gene3D" id="4.10.240.10">
    <property type="entry name" value="Zn(2)-C6 fungal-type DNA-binding domain"/>
    <property type="match status" value="1"/>
</dbReference>
<dbReference type="PROSITE" id="PS00463">
    <property type="entry name" value="ZN2_CY6_FUNGAL_1"/>
    <property type="match status" value="1"/>
</dbReference>
<protein>
    <submittedName>
        <fullName evidence="8">Weak acid resistance protein 1</fullName>
    </submittedName>
</protein>
<dbReference type="GO" id="GO:0000976">
    <property type="term" value="F:transcription cis-regulatory region binding"/>
    <property type="evidence" value="ECO:0007669"/>
    <property type="project" value="TreeGrafter"/>
</dbReference>
<dbReference type="RefSeq" id="XP_022676292.1">
    <property type="nucleotide sequence ID" value="XM_022819758.1"/>
</dbReference>
<feature type="domain" description="Zn(2)-C6 fungal-type" evidence="7">
    <location>
        <begin position="89"/>
        <end position="125"/>
    </location>
</feature>
<dbReference type="InterPro" id="IPR001138">
    <property type="entry name" value="Zn2Cys6_DnaBD"/>
</dbReference>
<feature type="compositionally biased region" description="Basic residues" evidence="6">
    <location>
        <begin position="130"/>
        <end position="139"/>
    </location>
</feature>
<evidence type="ECO:0000256" key="1">
    <source>
        <dbReference type="ARBA" id="ARBA00004123"/>
    </source>
</evidence>
<keyword evidence="3" id="KW-0238">DNA-binding</keyword>
<dbReference type="InterPro" id="IPR051089">
    <property type="entry name" value="prtT"/>
</dbReference>
<dbReference type="SUPFAM" id="SSF57701">
    <property type="entry name" value="Zn2/Cys6 DNA-binding domain"/>
    <property type="match status" value="1"/>
</dbReference>
<dbReference type="Proteomes" id="UP000065495">
    <property type="component" value="Chromosome 4"/>
</dbReference>
<feature type="compositionally biased region" description="Low complexity" evidence="6">
    <location>
        <begin position="333"/>
        <end position="344"/>
    </location>
</feature>
<gene>
    <name evidence="8" type="primary">WAR1</name>
    <name evidence="8" type="ORF">KLMA_40447</name>
</gene>
<dbReference type="VEuPathDB" id="FungiDB:KLMA_40447"/>
<dbReference type="PANTHER" id="PTHR31845">
    <property type="entry name" value="FINGER DOMAIN PROTEIN, PUTATIVE-RELATED"/>
    <property type="match status" value="1"/>
</dbReference>
<evidence type="ECO:0000313" key="8">
    <source>
        <dbReference type="EMBL" id="BAO40471.1"/>
    </source>
</evidence>
<keyword evidence="5" id="KW-0539">Nucleus</keyword>
<feature type="compositionally biased region" description="Low complexity" evidence="6">
    <location>
        <begin position="1"/>
        <end position="29"/>
    </location>
</feature>
<reference evidence="8 9" key="1">
    <citation type="journal article" date="2015" name="Biotechnol. Biofuels">
        <title>Genetic basis of the highly efficient yeast Kluyveromyces marxianus: complete genome sequence and transcriptome analyses.</title>
        <authorList>
            <person name="Lertwattanasakul N."/>
            <person name="Kosaka T."/>
            <person name="Hosoyama A."/>
            <person name="Suzuki Y."/>
            <person name="Rodrussamee N."/>
            <person name="Matsutani M."/>
            <person name="Murata M."/>
            <person name="Fujimoto N."/>
            <person name="Suprayogi"/>
            <person name="Tsuchikane K."/>
            <person name="Limtong S."/>
            <person name="Fujita N."/>
            <person name="Yamada M."/>
        </authorList>
    </citation>
    <scope>NUCLEOTIDE SEQUENCE [LARGE SCALE GENOMIC DNA]</scope>
    <source>
        <strain evidence="9">DMKU3-1042 / BCC 29191 / NBRC 104275</strain>
    </source>
</reference>
<dbReference type="Pfam" id="PF00172">
    <property type="entry name" value="Zn_clus"/>
    <property type="match status" value="1"/>
</dbReference>
<name>W0TCE5_KLUMD</name>
<dbReference type="AlphaFoldDB" id="W0TCE5"/>
<evidence type="ECO:0000259" key="7">
    <source>
        <dbReference type="PROSITE" id="PS50048"/>
    </source>
</evidence>
<dbReference type="PROSITE" id="PS50048">
    <property type="entry name" value="ZN2_CY6_FUNGAL_2"/>
    <property type="match status" value="1"/>
</dbReference>
<sequence length="1012" mass="113886">MAEVRQQSLPQTQQQPCASSPASDSTASTCGGGGGSGSGTSFAQMSLVDQQRHHPQVFLLGISADDPRHFKPMSKERKADGKTKRNTFACITCHSMKQKCNPGNPNDIYRHPCVRCAKLNKLCQFDLSKRRRKKKKKKRLENDGDDVSGIRADPGASNMKLASDGAPVIARTTTDVGTKDIAEKDADHHSPGSVLSPQQHNGPGAASAAAAAAAAAVSLVGSISAPLPFHGAQQNYHHQTATAGSDSMAGGFVHGYPHTRHNAYANMDAHKTPGMDHSLKMKQVFGAHSSTLNGQLSAPAGWQFASPVINQRQRLLPKPWLEADLKRLEHNSANNGNNNTTNNHNHNHNHNNSHVQAHNQFQHNIDVPHNSIHHRDSNSNAPITLGQHFSTTNHALGADQYHNSQIQNRYNNTLSPVSTGNGINVHPDINNLPKDQTLKFISPTIPSIHDYMGENGENKSLAQDLRNASPVDLKSPALPLKSSQINDYELEITNLLSWQKGALELISEKLSSQAAAWDDIVQTSSSVPLYTDPLALGLISEQDALYHLKLYRETMSKKFHLPLVKIPDDVTIDQLRKNQPILFSTILSVVSLIIPASHKSKCDRLKLDNFALSLICHHGMRLGSKRPELIRSLLVLCLWYNFSEWNNQTRYHFFNYICCSAIREFDLNGNSRLMGMMDSSQQVPVSDKREPEHDDDFYRMVLVIYVSGLNISIFLRQPIQLRWSPKFDSFCEGLLKGQYPSKVYGFDSDQIFVVFSRINYCLELIHTHIQLTSGLMENTYITFDTEKFIDKMKITLDGLAPQIAPDRHRMWTFFHSVYVYLYESILIEFFQSRTMEDKFEMTEIPKDVEDAFIKCTERCLITFQHFFELTPHLIASMPLFHVTRIIYVLGVLLLKVRFGVMTISAIHHLKPMTDSCGDIVRKMCELLEETSALYPHNTFVVKLRYMCALFSQTYATNLRKYLERQNRNSDIERNNLFQSGDVSSFFVDSMILENSINSLNEQFWTDMLTNLL</sequence>
<proteinExistence type="predicted"/>
<dbReference type="GO" id="GO:0000981">
    <property type="term" value="F:DNA-binding transcription factor activity, RNA polymerase II-specific"/>
    <property type="evidence" value="ECO:0007669"/>
    <property type="project" value="InterPro"/>
</dbReference>
<dbReference type="GO" id="GO:0005634">
    <property type="term" value="C:nucleus"/>
    <property type="evidence" value="ECO:0007669"/>
    <property type="project" value="UniProtKB-SubCell"/>
</dbReference>
<dbReference type="EMBL" id="AP012216">
    <property type="protein sequence ID" value="BAO40471.1"/>
    <property type="molecule type" value="Genomic_DNA"/>
</dbReference>
<feature type="region of interest" description="Disordered" evidence="6">
    <location>
        <begin position="333"/>
        <end position="353"/>
    </location>
</feature>
<comment type="subcellular location">
    <subcellularLocation>
        <location evidence="1">Nucleus</location>
    </subcellularLocation>
</comment>
<feature type="region of interest" description="Disordered" evidence="6">
    <location>
        <begin position="183"/>
        <end position="207"/>
    </location>
</feature>
<dbReference type="SMART" id="SM00066">
    <property type="entry name" value="GAL4"/>
    <property type="match status" value="1"/>
</dbReference>
<organism evidence="8 9">
    <name type="scientific">Kluyveromyces marxianus (strain DMKU3-1042 / BCC 29191 / NBRC 104275)</name>
    <name type="common">Yeast</name>
    <name type="synonym">Candida kefyr</name>
    <dbReference type="NCBI Taxonomy" id="1003335"/>
    <lineage>
        <taxon>Eukaryota</taxon>
        <taxon>Fungi</taxon>
        <taxon>Dikarya</taxon>
        <taxon>Ascomycota</taxon>
        <taxon>Saccharomycotina</taxon>
        <taxon>Saccharomycetes</taxon>
        <taxon>Saccharomycetales</taxon>
        <taxon>Saccharomycetaceae</taxon>
        <taxon>Kluyveromyces</taxon>
    </lineage>
</organism>